<accession>A0A2U9AZS5</accession>
<evidence type="ECO:0000256" key="12">
    <source>
        <dbReference type="ARBA" id="ARBA00022838"/>
    </source>
</evidence>
<evidence type="ECO:0000259" key="24">
    <source>
        <dbReference type="Pfam" id="PF22065"/>
    </source>
</evidence>
<dbReference type="InterPro" id="IPR054092">
    <property type="entry name" value="Cep192-like_D6"/>
</dbReference>
<comment type="function">
    <text evidence="1">Component of the Nup107-160 subcomplex of the nuclear pore complex (NPC). The Nup107-160 subcomplex is required for the assembly of a functional NPC. The Nup107-160 subcomplex is also required for normal kinetochore microtubule attachment, mitotic progression and chromosome segregation. This subunit plays a role in recruitment of the Nup107-160 subcomplex to the kinetochore.</text>
</comment>
<comment type="subcellular location">
    <subcellularLocation>
        <location evidence="3">Chromosome</location>
        <location evidence="3">Centromere</location>
        <location evidence="3">Kinetochore</location>
    </subcellularLocation>
    <subcellularLocation>
        <location evidence="4">Lysosome membrane</location>
    </subcellularLocation>
    <subcellularLocation>
        <location evidence="2">Nucleus</location>
        <location evidence="2">Nuclear pore complex</location>
    </subcellularLocation>
</comment>
<keyword evidence="17" id="KW-0539">Nucleus</keyword>
<keyword evidence="11" id="KW-0159">Chromosome partition</keyword>
<dbReference type="InterPro" id="IPR054088">
    <property type="entry name" value="Cep192-like_D8"/>
</dbReference>
<dbReference type="InterPro" id="IPR057665">
    <property type="entry name" value="CEP192_PLK4_bind"/>
</dbReference>
<keyword evidence="18" id="KW-0131">Cell cycle</keyword>
<dbReference type="GO" id="GO:0051298">
    <property type="term" value="P:centrosome duplication"/>
    <property type="evidence" value="ECO:0007669"/>
    <property type="project" value="InterPro"/>
</dbReference>
<feature type="region of interest" description="Disordered" evidence="21">
    <location>
        <begin position="1394"/>
        <end position="1455"/>
    </location>
</feature>
<dbReference type="PANTHER" id="PTHR16029:SF11">
    <property type="entry name" value="CENTROSOMAL PROTEIN OF 192 KDA"/>
    <property type="match status" value="1"/>
</dbReference>
<feature type="region of interest" description="Disordered" evidence="21">
    <location>
        <begin position="1193"/>
        <end position="1272"/>
    </location>
</feature>
<feature type="compositionally biased region" description="Polar residues" evidence="21">
    <location>
        <begin position="1502"/>
        <end position="1511"/>
    </location>
</feature>
<dbReference type="InterPro" id="IPR039103">
    <property type="entry name" value="Spd-2/CEP192"/>
</dbReference>
<dbReference type="SUPFAM" id="SSF50978">
    <property type="entry name" value="WD40 repeat-like"/>
    <property type="match status" value="1"/>
</dbReference>
<evidence type="ECO:0000256" key="19">
    <source>
        <dbReference type="ARBA" id="ARBA00023328"/>
    </source>
</evidence>
<keyword evidence="13" id="KW-0653">Protein transport</keyword>
<feature type="domain" description="Cep192-like" evidence="24">
    <location>
        <begin position="2901"/>
        <end position="3021"/>
    </location>
</feature>
<evidence type="ECO:0000256" key="2">
    <source>
        <dbReference type="ARBA" id="ARBA00004567"/>
    </source>
</evidence>
<dbReference type="Pfam" id="PF25763">
    <property type="entry name" value="Aurora-A_bind_CEP192"/>
    <property type="match status" value="1"/>
</dbReference>
<feature type="region of interest" description="Disordered" evidence="21">
    <location>
        <begin position="1703"/>
        <end position="1746"/>
    </location>
</feature>
<feature type="compositionally biased region" description="Low complexity" evidence="21">
    <location>
        <begin position="1659"/>
        <end position="1669"/>
    </location>
</feature>
<evidence type="ECO:0000256" key="14">
    <source>
        <dbReference type="ARBA" id="ARBA00023010"/>
    </source>
</evidence>
<feature type="compositionally biased region" description="Basic and acidic residues" evidence="21">
    <location>
        <begin position="1204"/>
        <end position="1242"/>
    </location>
</feature>
<dbReference type="GO" id="GO:0090307">
    <property type="term" value="P:mitotic spindle assembly"/>
    <property type="evidence" value="ECO:0007669"/>
    <property type="project" value="TreeGrafter"/>
</dbReference>
<keyword evidence="15" id="KW-0906">Nuclear pore complex</keyword>
<keyword evidence="31" id="KW-1185">Reference proteome</keyword>
<keyword evidence="6" id="KW-0813">Transport</keyword>
<dbReference type="STRING" id="52904.ENSSMAP00000017197"/>
<evidence type="ECO:0000259" key="22">
    <source>
        <dbReference type="Pfam" id="PF22060"/>
    </source>
</evidence>
<evidence type="ECO:0000256" key="11">
    <source>
        <dbReference type="ARBA" id="ARBA00022829"/>
    </source>
</evidence>
<dbReference type="InterPro" id="IPR054087">
    <property type="entry name" value="Cep192-like_D7"/>
</dbReference>
<dbReference type="GO" id="GO:0005643">
    <property type="term" value="C:nuclear pore"/>
    <property type="evidence" value="ECO:0007669"/>
    <property type="project" value="UniProtKB-SubCell"/>
</dbReference>
<feature type="compositionally biased region" description="Polar residues" evidence="21">
    <location>
        <begin position="1472"/>
        <end position="1492"/>
    </location>
</feature>
<feature type="compositionally biased region" description="Basic and acidic residues" evidence="21">
    <location>
        <begin position="1549"/>
        <end position="1567"/>
    </location>
</feature>
<dbReference type="InterPro" id="IPR036322">
    <property type="entry name" value="WD40_repeat_dom_sf"/>
</dbReference>
<feature type="region of interest" description="Disordered" evidence="21">
    <location>
        <begin position="586"/>
        <end position="614"/>
    </location>
</feature>
<feature type="compositionally biased region" description="Basic and acidic residues" evidence="21">
    <location>
        <begin position="1576"/>
        <end position="1586"/>
    </location>
</feature>
<keyword evidence="15" id="KW-0509">mRNA transport</keyword>
<feature type="region of interest" description="Disordered" evidence="21">
    <location>
        <begin position="3029"/>
        <end position="3056"/>
    </location>
</feature>
<dbReference type="Pfam" id="PF22066">
    <property type="entry name" value="Cep192_D8"/>
    <property type="match status" value="1"/>
</dbReference>
<dbReference type="FunFam" id="2.130.10.10:FF:000063">
    <property type="entry name" value="SEH1 like nucleoporin"/>
    <property type="match status" value="1"/>
</dbReference>
<dbReference type="Pfam" id="PF22073">
    <property type="entry name" value="Cep192_D4"/>
    <property type="match status" value="1"/>
</dbReference>
<organism evidence="30 31">
    <name type="scientific">Scophthalmus maximus</name>
    <name type="common">Turbot</name>
    <name type="synonym">Psetta maxima</name>
    <dbReference type="NCBI Taxonomy" id="52904"/>
    <lineage>
        <taxon>Eukaryota</taxon>
        <taxon>Metazoa</taxon>
        <taxon>Chordata</taxon>
        <taxon>Craniata</taxon>
        <taxon>Vertebrata</taxon>
        <taxon>Euteleostomi</taxon>
        <taxon>Actinopterygii</taxon>
        <taxon>Neopterygii</taxon>
        <taxon>Teleostei</taxon>
        <taxon>Neoteleostei</taxon>
        <taxon>Acanthomorphata</taxon>
        <taxon>Carangaria</taxon>
        <taxon>Pleuronectiformes</taxon>
        <taxon>Pleuronectoidei</taxon>
        <taxon>Scophthalmidae</taxon>
        <taxon>Scophthalmus</taxon>
    </lineage>
</organism>
<dbReference type="GO" id="GO:0019901">
    <property type="term" value="F:protein kinase binding"/>
    <property type="evidence" value="ECO:0007669"/>
    <property type="project" value="TreeGrafter"/>
</dbReference>
<dbReference type="Pfam" id="PF22064">
    <property type="entry name" value="Cep192_D2"/>
    <property type="match status" value="1"/>
</dbReference>
<gene>
    <name evidence="30" type="ORF">SMAX5B_020668</name>
</gene>
<name>A0A2U9AZS5_SCOMX</name>
<evidence type="ECO:0000256" key="9">
    <source>
        <dbReference type="ARBA" id="ARBA00022737"/>
    </source>
</evidence>
<keyword evidence="16" id="KW-0458">Lysosome</keyword>
<dbReference type="GO" id="GO:0090222">
    <property type="term" value="P:centrosome-templated microtubule nucleation"/>
    <property type="evidence" value="ECO:0007669"/>
    <property type="project" value="InterPro"/>
</dbReference>
<feature type="compositionally biased region" description="Polar residues" evidence="21">
    <location>
        <begin position="1256"/>
        <end position="1272"/>
    </location>
</feature>
<evidence type="ECO:0000313" key="30">
    <source>
        <dbReference type="EMBL" id="AWO97107.1"/>
    </source>
</evidence>
<keyword evidence="10" id="KW-0498">Mitosis</keyword>
<evidence type="ECO:0000259" key="29">
    <source>
        <dbReference type="Pfam" id="PF22076"/>
    </source>
</evidence>
<dbReference type="Pfam" id="PF00400">
    <property type="entry name" value="WD40"/>
    <property type="match status" value="3"/>
</dbReference>
<dbReference type="Gene3D" id="2.130.10.10">
    <property type="entry name" value="YVTN repeat-like/Quinoprotein amine dehydrogenase"/>
    <property type="match status" value="1"/>
</dbReference>
<dbReference type="Proteomes" id="UP000246464">
    <property type="component" value="Chromosome 1"/>
</dbReference>
<evidence type="ECO:0000259" key="27">
    <source>
        <dbReference type="Pfam" id="PF22073"/>
    </source>
</evidence>
<feature type="region of interest" description="Disordered" evidence="21">
    <location>
        <begin position="854"/>
        <end position="902"/>
    </location>
</feature>
<feature type="compositionally biased region" description="Polar residues" evidence="21">
    <location>
        <begin position="1395"/>
        <end position="1421"/>
    </location>
</feature>
<dbReference type="Pfam" id="PF22065">
    <property type="entry name" value="Cep192_D7"/>
    <property type="match status" value="1"/>
</dbReference>
<feature type="compositionally biased region" description="Polar residues" evidence="21">
    <location>
        <begin position="1442"/>
        <end position="1455"/>
    </location>
</feature>
<feature type="repeat" description="WD" evidence="20">
    <location>
        <begin position="8"/>
        <end position="40"/>
    </location>
</feature>
<evidence type="ECO:0000256" key="6">
    <source>
        <dbReference type="ARBA" id="ARBA00022448"/>
    </source>
</evidence>
<evidence type="ECO:0000256" key="7">
    <source>
        <dbReference type="ARBA" id="ARBA00022574"/>
    </source>
</evidence>
<dbReference type="GO" id="GO:0051301">
    <property type="term" value="P:cell division"/>
    <property type="evidence" value="ECO:0007669"/>
    <property type="project" value="UniProtKB-KW"/>
</dbReference>
<feature type="region of interest" description="Disordered" evidence="21">
    <location>
        <begin position="1907"/>
        <end position="1957"/>
    </location>
</feature>
<evidence type="ECO:0000256" key="13">
    <source>
        <dbReference type="ARBA" id="ARBA00022927"/>
    </source>
</evidence>
<dbReference type="PROSITE" id="PS50082">
    <property type="entry name" value="WD_REPEATS_2"/>
    <property type="match status" value="2"/>
</dbReference>
<comment type="similarity">
    <text evidence="5">Belongs to the WD repeat SEC13 family.</text>
</comment>
<keyword evidence="14" id="KW-0811">Translocation</keyword>
<evidence type="ECO:0000256" key="1">
    <source>
        <dbReference type="ARBA" id="ARBA00002483"/>
    </source>
</evidence>
<evidence type="ECO:0000256" key="21">
    <source>
        <dbReference type="SAM" id="MobiDB-lite"/>
    </source>
</evidence>
<dbReference type="InterPro" id="IPR054091">
    <property type="entry name" value="Cep192-like_D5"/>
</dbReference>
<keyword evidence="8" id="KW-0132">Cell division</keyword>
<evidence type="ECO:0000259" key="26">
    <source>
        <dbReference type="Pfam" id="PF22067"/>
    </source>
</evidence>
<evidence type="ECO:0000259" key="25">
    <source>
        <dbReference type="Pfam" id="PF22066"/>
    </source>
</evidence>
<keyword evidence="12" id="KW-0995">Kinetochore</keyword>
<feature type="domain" description="Cep192-like" evidence="28">
    <location>
        <begin position="2505"/>
        <end position="2682"/>
    </location>
</feature>
<dbReference type="GO" id="GO:0000242">
    <property type="term" value="C:pericentriolar material"/>
    <property type="evidence" value="ECO:0007669"/>
    <property type="project" value="TreeGrafter"/>
</dbReference>
<dbReference type="InterPro" id="IPR057662">
    <property type="entry name" value="CEP192_Aurora-A_bind"/>
</dbReference>
<feature type="compositionally biased region" description="Polar residues" evidence="21">
    <location>
        <begin position="1587"/>
        <end position="1596"/>
    </location>
</feature>
<dbReference type="CDD" id="cd21856">
    <property type="entry name" value="Plk4BD_Cep192"/>
    <property type="match status" value="1"/>
</dbReference>
<feature type="repeat" description="WD" evidence="20">
    <location>
        <begin position="273"/>
        <end position="305"/>
    </location>
</feature>
<feature type="compositionally biased region" description="Low complexity" evidence="21">
    <location>
        <begin position="890"/>
        <end position="902"/>
    </location>
</feature>
<feature type="domain" description="Cep192-like" evidence="25">
    <location>
        <begin position="3063"/>
        <end position="3161"/>
    </location>
</feature>
<dbReference type="InterPro" id="IPR013783">
    <property type="entry name" value="Ig-like_fold"/>
</dbReference>
<keyword evidence="7 20" id="KW-0853">WD repeat</keyword>
<feature type="region of interest" description="Disordered" evidence="21">
    <location>
        <begin position="2728"/>
        <end position="2747"/>
    </location>
</feature>
<feature type="compositionally biased region" description="Polar residues" evidence="21">
    <location>
        <begin position="1637"/>
        <end position="1648"/>
    </location>
</feature>
<dbReference type="SMART" id="SM00320">
    <property type="entry name" value="WD40"/>
    <property type="match status" value="5"/>
</dbReference>
<dbReference type="PANTHER" id="PTHR16029">
    <property type="entry name" value="CENTROSOMAL PROTEIN OF 192 KDA"/>
    <property type="match status" value="1"/>
</dbReference>
<dbReference type="InterPro" id="IPR054085">
    <property type="entry name" value="Cep192-like_D1"/>
</dbReference>
<evidence type="ECO:0000256" key="10">
    <source>
        <dbReference type="ARBA" id="ARBA00022776"/>
    </source>
</evidence>
<feature type="compositionally biased region" description="Polar residues" evidence="21">
    <location>
        <begin position="738"/>
        <end position="754"/>
    </location>
</feature>
<dbReference type="EMBL" id="CP026243">
    <property type="protein sequence ID" value="AWO97107.1"/>
    <property type="molecule type" value="Genomic_DNA"/>
</dbReference>
<keyword evidence="19" id="KW-0137">Centromere</keyword>
<dbReference type="Pfam" id="PF22076">
    <property type="entry name" value="Cep192_D6"/>
    <property type="match status" value="1"/>
</dbReference>
<dbReference type="Pfam" id="PF25765">
    <property type="entry name" value="PLK4_bind_CEP192"/>
    <property type="match status" value="1"/>
</dbReference>
<evidence type="ECO:0000256" key="15">
    <source>
        <dbReference type="ARBA" id="ARBA00023132"/>
    </source>
</evidence>
<dbReference type="PROSITE" id="PS50294">
    <property type="entry name" value="WD_REPEATS_REGION"/>
    <property type="match status" value="2"/>
</dbReference>
<evidence type="ECO:0000256" key="3">
    <source>
        <dbReference type="ARBA" id="ARBA00004629"/>
    </source>
</evidence>
<feature type="compositionally biased region" description="Polar residues" evidence="21">
    <location>
        <begin position="1912"/>
        <end position="1923"/>
    </location>
</feature>
<evidence type="ECO:0000256" key="4">
    <source>
        <dbReference type="ARBA" id="ARBA00004656"/>
    </source>
</evidence>
<dbReference type="InterPro" id="IPR015943">
    <property type="entry name" value="WD40/YVTN_repeat-like_dom_sf"/>
</dbReference>
<dbReference type="InterPro" id="IPR001680">
    <property type="entry name" value="WD40_rpt"/>
</dbReference>
<protein>
    <submittedName>
        <fullName evidence="30">Putative centrosomal protein of 192 kDa isoform 2</fullName>
    </submittedName>
</protein>
<feature type="domain" description="Cep192/Spd-2-like" evidence="27">
    <location>
        <begin position="2381"/>
        <end position="2499"/>
    </location>
</feature>
<dbReference type="GO" id="GO:0005765">
    <property type="term" value="C:lysosomal membrane"/>
    <property type="evidence" value="ECO:0007669"/>
    <property type="project" value="UniProtKB-SubCell"/>
</dbReference>
<evidence type="ECO:0000313" key="31">
    <source>
        <dbReference type="Proteomes" id="UP000246464"/>
    </source>
</evidence>
<dbReference type="GO" id="GO:0005814">
    <property type="term" value="C:centriole"/>
    <property type="evidence" value="ECO:0007669"/>
    <property type="project" value="TreeGrafter"/>
</dbReference>
<feature type="compositionally biased region" description="Low complexity" evidence="21">
    <location>
        <begin position="1622"/>
        <end position="1636"/>
    </location>
</feature>
<feature type="domain" description="Cep192-like" evidence="22">
    <location>
        <begin position="1982"/>
        <end position="2102"/>
    </location>
</feature>
<feature type="domain" description="Cep192-like" evidence="26">
    <location>
        <begin position="2258"/>
        <end position="2356"/>
    </location>
</feature>
<evidence type="ECO:0000259" key="23">
    <source>
        <dbReference type="Pfam" id="PF22064"/>
    </source>
</evidence>
<feature type="compositionally biased region" description="Low complexity" evidence="21">
    <location>
        <begin position="815"/>
        <end position="829"/>
    </location>
</feature>
<dbReference type="Pfam" id="PF22060">
    <property type="entry name" value="Cep192_D1"/>
    <property type="match status" value="1"/>
</dbReference>
<dbReference type="InterPro" id="IPR054089">
    <property type="entry name" value="Cep192-like_D3"/>
</dbReference>
<evidence type="ECO:0000256" key="16">
    <source>
        <dbReference type="ARBA" id="ARBA00023228"/>
    </source>
</evidence>
<evidence type="ECO:0000256" key="18">
    <source>
        <dbReference type="ARBA" id="ARBA00023306"/>
    </source>
</evidence>
<dbReference type="InterPro" id="IPR054086">
    <property type="entry name" value="Cep192-like_D2"/>
</dbReference>
<dbReference type="InterPro" id="IPR054090">
    <property type="entry name" value="Cep192_Spd-2-like_dom"/>
</dbReference>
<dbReference type="GO" id="GO:0071539">
    <property type="term" value="P:protein localization to centrosome"/>
    <property type="evidence" value="ECO:0007669"/>
    <property type="project" value="InterPro"/>
</dbReference>
<evidence type="ECO:0000256" key="5">
    <source>
        <dbReference type="ARBA" id="ARBA00010102"/>
    </source>
</evidence>
<feature type="compositionally biased region" description="Basic and acidic residues" evidence="21">
    <location>
        <begin position="3032"/>
        <end position="3044"/>
    </location>
</feature>
<evidence type="ECO:0000256" key="20">
    <source>
        <dbReference type="PROSITE-ProRule" id="PRU00221"/>
    </source>
</evidence>
<proteinExistence type="inferred from homology"/>
<reference evidence="30 31" key="1">
    <citation type="submission" date="2017-12" db="EMBL/GenBank/DDBJ databases">
        <title>Integrating genomic resources of turbot (Scophthalmus maximus) in depth evaluation of genetic and physical mapping variation across individuals.</title>
        <authorList>
            <person name="Martinez P."/>
        </authorList>
    </citation>
    <scope>NUCLEOTIDE SEQUENCE [LARGE SCALE GENOMIC DNA]</scope>
</reference>
<feature type="region of interest" description="Disordered" evidence="21">
    <location>
        <begin position="1472"/>
        <end position="1669"/>
    </location>
</feature>
<dbReference type="Pfam" id="PF22067">
    <property type="entry name" value="Cep192_D3"/>
    <property type="match status" value="1"/>
</dbReference>
<keyword evidence="9" id="KW-0677">Repeat</keyword>
<sequence length="3175" mass="343793">MFVARSIAADHKDLIHDVSYDFHGRRMATCSSDQSVKVWDKSENGEWHCTASWKTHSGSVWRVTWAHPEFGQVLASCSFDRTAAVWEEIVGESNDKQRGLSHWIKRTTLVDSRTSVTDVKFAPKHMGLMLTTCSADGVVRIYEAPDVMNLSQWSLQHEISCKLSCSCISWNPSSSRAHPPMFAVGSDDSNISYGGKVQIYEYNENTRKYAKAETLMTVTDAVHDIAFAPNLGRSFHVLAIATKDVRIFKLVPMRKDSTSTGPTKFEVQIMAQFDNHNSQVWRVSWNITSTLLASSGDDGCVRLWKANYMDNWKCTGILKGDGSPLTSSSGQPTAMSTVVGSSVQTPPSALNGMAAGSCSLTNPLAQTDPTLPSCKELGFRRTRRGHRACGARCVCWCFFILNLLIYSPLEHCCPYQRLKGNSFYKLEDEVLPSFLCESGVDSFSGGRATLGNVTLGSGPGLPVAASTVARVRPRADNREDPGESYLDDTELKQANSQSSFGEKPKFALSFKDDLDKADDFIAAHRLSDLLVKINLDESVSQNQGYGSKMALPPAQMGSVHGWPTELGTDLSSGLLALSQFGYKERTDAKASPATVGEDNVQSEGDDSDHFNGSNSSFLANEKLMSVDSMNSDITDDDDDDLNNLPDDELELYFNKLVPPAMQRGRVEGQEIPSTGLSGAADDLSNLRSAEPEQYRHQFLDDYDQGDFRMPDVRLAATGMDSCPASDEDTEDELESARRNNSATRTRLLPSTSRQLVGESNRPSFRPGLEGGSSDDESFSGRSGPSVTGIEHRRSAEGQVINPPVTGDGGGGDGSSGSEESGNYGSVSVSLPTTNVQTTYAVLRGLGIVGSSAVGEEEDGDLNNLVGHGRSSLSRHTEMGDRVGPVGTGESSSSLGPSQRLSPVDWSMVLDRQGALDAMESTEPGPTVDCLLDSVYLKSGAGLKRPQNLENLTVSHLQGTQGSFHLSQASGSASEDDTNPLSTSLEPKYFSQSFHQEPEDSDEWNHCPDNLELEFQQGASTTNGVVYQNEEGQWVTDLAYYSSFAKEVDGKTSEDTSQFQTESFVNASDAMEKIVKDQEEFEKEHQFIQEEKIEPAASNNDTFQSDSSWKAPTNSHVLMRTSQVCSDFKQGDQSYLRLSFGEFFGQRSEALGCLGNMSDVDGVKRPSFGYIITSPEKREPFPLIHPTEFSATVTSAHSDTMELSDADKTLSPEDLDKTLEAPGERMSPKGDINPERNEQEDHTVCAAPPHPNDDSGSESSLCNQSGVPHDNSSSPLMLSISTIASAIADASISTDPSQLAAMIMELSKRSKARKHPTCAGAVGPAPGSTEEPHSSEHILSELDQSAVLDTLQRSIRVGELSAFDMEKYLKTNDVSGTCDSSVAQTTFDLTRWADNLSRNPQTGSPEDQSSSSPQVDSETQKTPPAVCPSNALSPGNKGESKRSSIPTFSSARRSVGSGQYSILKPLADKMSACDNTTSSAKKTCDSTGRTPTENGVKPRGQDPQASNSNRSSLEPLHESDKTSAASSGWRRGESGLPCPKGHSPPGQRVRGVDHQQQDRHSIFPEKKPPSQMVSADHLPRSSVEKRVGSSSCQNTQPPRDPASELPEGFPESCVEQTQCNFRPSTSPLTHSSPSQTSIPSTNGMVSPPSSGDKRASLDLSPQSTCSSPSFSRLTYISMNDGTVIPTPERKKNNCTMALSTTIIRFSPTPPVGPDEPSVLDNPRPPKSLDQVPPQHSKSLDPLPAPQCKSPQASRCGSALSCSRSQSECNYHCLGDRTSDLPAGCRTHKHLCESNMRQLTKVDSGYCSNLNIQQTRSMGAPQSSQQWGAVSSDPSPVYAGGIGLPPSYSSSEGFHYVPIPSFKAQCAGLIDLPHQGDVQSLLTGRSLYNSQLAQQYLGSDAPLHPSAYPGNGLYSMSSTGTSNDDLTTRHIQPPSGPLVNSAAAGSHHLPRPHQNQQDMGRMGKPYCHYDAEPLGAGGLEELRGQVVVPVELRFPHACCVGIASQTSLSLFNPSERWQQVSITVTGLAIDGEKVDSLSYQWLIIKNKTIIGPKSTEEQKVLFIPPQAGVYQCVLSVCSWPASAETEVAARASIFARRVVLVAIAENPAVEVEASKSGYLDFGDLPGGSAKSLPLKLLNKTHATVPVRLVISANATAWRCFNFSKHPGVMTSEAAQQAGHISPVSSPSVMNHVMHASYGENPESIMVWVHFKAPQKYTCSGELGPPDEYIARVDIELDSPGPSRVICSVPLSARSGTARVHAPKDLQTLSLSAPLGTSSKQMLPLKNAGNIDVQLKLKSSDDEGSFSVTPDELFLRVGEEQEVTVSFKAQASRKCRESLLTILVLPSGPQYEVTLTGAVAPEDSGKPAVPSAAVFGAGLTKDIPPILSNKQFIAWGGVTLGRAVQQKLVLRNNSTSATQQLRLLIRGQDQDCFQLQSMFSPEERLTRHGELSIRPREDVTVHLLFAPTRVASMLAKLEIKQSGVRPSQPGVKFTIPLSGYGGTSNIILEDQRKQADSYLAMLTDVAVGRVSKVCLCVRNTGSRAAFIKAMAFSDVQTRSVLQPSVISLAPSQFVLKERTQEVITVLMKSTQREQSLCQSANALLATICLFCGDEVSRQQYRRLLQSKPEAARKALSENSLLKNIDFNEKFLGEENVTETCDLPQRPNEAHIFYGNMSKVVVSLLGSTRSADCEEREHELLLPPSARRVSETDSVLANGSVSLDVLPVKGPQGPALRATEPSFKASEPFQRPSESWTIHPEQLVLTTPTINGAASTSQIQIRNNTSRELSFDLSWPAHCLTITPQHGVIDPQCHLQILISPNPSLVTKPALLPWSGQVYVQCDGQQKFIKVQIRQDLALDVSAAPADRTLSALPALAATPVLPVARLPTGPSLALQTPQTPQAPPALVEISNKTIVFPITPSGETSEAQLEVQNGEVEVRWYLSSFAPPYVKGVDNTGDVYRATYTAFRCSRVSGTLGAHEKMQVPITFLPRDRGDYAQFWDLECHPVSEPQLKTRGRFQLCATGLKCGPVEGPQEGDHTLVKTEPTAKSRKRTDASAGKTSQEEAVWRGVYSPQDLYTFPATRAGESSTLKVSIRNNSSSTHELKFVNTKEPFHIKHSKYSLRSQHYLKLPVQFRPSTAGRHVGSLLVQSETSGSLVIQLIGEAAPQTHHAAPYTAPS</sequence>
<evidence type="ECO:0000256" key="8">
    <source>
        <dbReference type="ARBA" id="ARBA00022618"/>
    </source>
</evidence>
<feature type="region of interest" description="Disordered" evidence="21">
    <location>
        <begin position="718"/>
        <end position="829"/>
    </location>
</feature>
<dbReference type="Gene3D" id="2.60.40.10">
    <property type="entry name" value="Immunoglobulins"/>
    <property type="match status" value="3"/>
</dbReference>
<dbReference type="GO" id="GO:0000776">
    <property type="term" value="C:kinetochore"/>
    <property type="evidence" value="ECO:0007669"/>
    <property type="project" value="UniProtKB-KW"/>
</dbReference>
<feature type="region of interest" description="Disordered" evidence="21">
    <location>
        <begin position="963"/>
        <end position="984"/>
    </location>
</feature>
<feature type="domain" description="Cep192-like" evidence="23">
    <location>
        <begin position="2104"/>
        <end position="2255"/>
    </location>
</feature>
<feature type="region of interest" description="Disordered" evidence="21">
    <location>
        <begin position="1311"/>
        <end position="1335"/>
    </location>
</feature>
<evidence type="ECO:0000256" key="17">
    <source>
        <dbReference type="ARBA" id="ARBA00023242"/>
    </source>
</evidence>
<feature type="domain" description="Cep192-like" evidence="29">
    <location>
        <begin position="2750"/>
        <end position="2850"/>
    </location>
</feature>
<dbReference type="GO" id="GO:0015031">
    <property type="term" value="P:protein transport"/>
    <property type="evidence" value="ECO:0007669"/>
    <property type="project" value="UniProtKB-KW"/>
</dbReference>
<evidence type="ECO:0000259" key="28">
    <source>
        <dbReference type="Pfam" id="PF22074"/>
    </source>
</evidence>
<dbReference type="Pfam" id="PF22074">
    <property type="entry name" value="Cep192_D5"/>
    <property type="match status" value="1"/>
</dbReference>